<dbReference type="AlphaFoldDB" id="A0A3B0V0L0"/>
<dbReference type="Gene3D" id="3.90.550.10">
    <property type="entry name" value="Spore Coat Polysaccharide Biosynthesis Protein SpsA, Chain A"/>
    <property type="match status" value="1"/>
</dbReference>
<comment type="similarity">
    <text evidence="1">Belongs to the glycosyltransferase 2 family.</text>
</comment>
<name>A0A3B0V0L0_9ZZZZ</name>
<dbReference type="InterPro" id="IPR029044">
    <property type="entry name" value="Nucleotide-diphossugar_trans"/>
</dbReference>
<dbReference type="GO" id="GO:0016020">
    <property type="term" value="C:membrane"/>
    <property type="evidence" value="ECO:0007669"/>
    <property type="project" value="GOC"/>
</dbReference>
<dbReference type="Pfam" id="PF00535">
    <property type="entry name" value="Glycos_transf_2"/>
    <property type="match status" value="1"/>
</dbReference>
<sequence>MKIIIVIPTYNEAENIKKMTEALFKLPFSDLHLIIVDDASPDGTGEIADGLAAQHPQQMTIIHRTGKQGLGTAYAIGFQAALKMGTDVIVQMDADFSHSPDYIPEMVEQLAHYDVVVGSRYVPGGQVDERWSWWRYLLSWWANHAYARLILNIKAKDATAGFKAFRRSVLEEINFKQVVSNGYVFQVEVAHLCQKMGFSILELPIYFEDRRIGKSKMSVPIKIEAVWRVWQIFWRHRHVQKRAIEVQAKQ</sequence>
<dbReference type="InterPro" id="IPR001173">
    <property type="entry name" value="Glyco_trans_2-like"/>
</dbReference>
<protein>
    <submittedName>
        <fullName evidence="5">Undecaprenyl-phosphate mannosyltransferase</fullName>
        <ecNumber evidence="5">2.4.1.54</ecNumber>
    </submittedName>
</protein>
<evidence type="ECO:0000256" key="3">
    <source>
        <dbReference type="ARBA" id="ARBA00022679"/>
    </source>
</evidence>
<evidence type="ECO:0000259" key="4">
    <source>
        <dbReference type="Pfam" id="PF00535"/>
    </source>
</evidence>
<reference evidence="5" key="1">
    <citation type="submission" date="2018-06" db="EMBL/GenBank/DDBJ databases">
        <authorList>
            <person name="Zhirakovskaya E."/>
        </authorList>
    </citation>
    <scope>NUCLEOTIDE SEQUENCE</scope>
</reference>
<dbReference type="FunFam" id="3.90.550.10:FF:000122">
    <property type="entry name" value="Dolichol-phosphate mannosyltransferase subunit 1"/>
    <property type="match status" value="1"/>
</dbReference>
<dbReference type="GO" id="GO:0004582">
    <property type="term" value="F:dolichyl-phosphate beta-D-mannosyltransferase activity"/>
    <property type="evidence" value="ECO:0007669"/>
    <property type="project" value="InterPro"/>
</dbReference>
<dbReference type="GO" id="GO:0047267">
    <property type="term" value="F:undecaprenyl-phosphate mannosyltransferase activity"/>
    <property type="evidence" value="ECO:0007669"/>
    <property type="project" value="UniProtKB-EC"/>
</dbReference>
<dbReference type="GO" id="GO:0009247">
    <property type="term" value="P:glycolipid biosynthetic process"/>
    <property type="evidence" value="ECO:0007669"/>
    <property type="project" value="TreeGrafter"/>
</dbReference>
<dbReference type="PANTHER" id="PTHR43398">
    <property type="entry name" value="DOLICHOL-PHOSPHATE MANNOSYLTRANSFERASE SUBUNIT 1"/>
    <property type="match status" value="1"/>
</dbReference>
<dbReference type="InterPro" id="IPR039528">
    <property type="entry name" value="DPM1-like"/>
</dbReference>
<dbReference type="EC" id="2.4.1.54" evidence="5"/>
<organism evidence="5">
    <name type="scientific">hydrothermal vent metagenome</name>
    <dbReference type="NCBI Taxonomy" id="652676"/>
    <lineage>
        <taxon>unclassified sequences</taxon>
        <taxon>metagenomes</taxon>
        <taxon>ecological metagenomes</taxon>
    </lineage>
</organism>
<proteinExistence type="inferred from homology"/>
<dbReference type="CDD" id="cd06442">
    <property type="entry name" value="DPM1_like"/>
    <property type="match status" value="1"/>
</dbReference>
<keyword evidence="2 5" id="KW-0328">Glycosyltransferase</keyword>
<dbReference type="PANTHER" id="PTHR43398:SF1">
    <property type="entry name" value="DOLICHOL-PHOSPHATE MANNOSYLTRANSFERASE SUBUNIT 1"/>
    <property type="match status" value="1"/>
</dbReference>
<keyword evidence="3 5" id="KW-0808">Transferase</keyword>
<feature type="domain" description="Glycosyltransferase 2-like" evidence="4">
    <location>
        <begin position="5"/>
        <end position="173"/>
    </location>
</feature>
<dbReference type="EMBL" id="UOEU01000201">
    <property type="protein sequence ID" value="VAW31327.1"/>
    <property type="molecule type" value="Genomic_DNA"/>
</dbReference>
<dbReference type="SUPFAM" id="SSF53448">
    <property type="entry name" value="Nucleotide-diphospho-sugar transferases"/>
    <property type="match status" value="1"/>
</dbReference>
<evidence type="ECO:0000256" key="2">
    <source>
        <dbReference type="ARBA" id="ARBA00022676"/>
    </source>
</evidence>
<evidence type="ECO:0000256" key="1">
    <source>
        <dbReference type="ARBA" id="ARBA00006739"/>
    </source>
</evidence>
<evidence type="ECO:0000313" key="5">
    <source>
        <dbReference type="EMBL" id="VAW31327.1"/>
    </source>
</evidence>
<accession>A0A3B0V0L0</accession>
<gene>
    <name evidence="5" type="ORF">MNBD_CHLOROFLEXI01-582</name>
</gene>